<dbReference type="InterPro" id="IPR035969">
    <property type="entry name" value="Rab-GAP_TBC_sf"/>
</dbReference>
<dbReference type="SMART" id="SM00164">
    <property type="entry name" value="TBC"/>
    <property type="match status" value="1"/>
</dbReference>
<dbReference type="GeneID" id="92364799"/>
<reference evidence="2 3" key="1">
    <citation type="submission" date="2016-10" db="EMBL/GenBank/DDBJ databases">
        <title>Reductive evolution of mitochondrial metabolism and differential evolution of invasion-related proteins in Cryptosporidium.</title>
        <authorList>
            <person name="Liu S."/>
            <person name="Roellig D.M."/>
            <person name="Guo Y."/>
            <person name="Li N."/>
            <person name="Frace M.A."/>
            <person name="Tang K."/>
            <person name="Zhang L."/>
            <person name="Feng Y."/>
            <person name="Xiao L."/>
        </authorList>
    </citation>
    <scope>NUCLEOTIDE SEQUENCE [LARGE SCALE GENOMIC DNA]</scope>
    <source>
        <strain evidence="2">30847</strain>
    </source>
</reference>
<dbReference type="VEuPathDB" id="CryptoDB:cand_006140"/>
<dbReference type="Gene3D" id="1.10.472.80">
    <property type="entry name" value="Ypt/Rab-GAP domain of gyp1p, domain 3"/>
    <property type="match status" value="1"/>
</dbReference>
<evidence type="ECO:0000259" key="1">
    <source>
        <dbReference type="PROSITE" id="PS50086"/>
    </source>
</evidence>
<evidence type="ECO:0000313" key="3">
    <source>
        <dbReference type="Proteomes" id="UP000186804"/>
    </source>
</evidence>
<evidence type="ECO:0000313" key="2">
    <source>
        <dbReference type="EMBL" id="OII76216.1"/>
    </source>
</evidence>
<dbReference type="Gene3D" id="1.10.8.270">
    <property type="entry name" value="putative rabgap domain of human tbc1 domain family member 14 like domains"/>
    <property type="match status" value="1"/>
</dbReference>
<gene>
    <name evidence="2" type="ORF">cand_006140</name>
</gene>
<protein>
    <submittedName>
        <fullName evidence="2">TBC domain-containing protein</fullName>
    </submittedName>
</protein>
<proteinExistence type="predicted"/>
<dbReference type="InterPro" id="IPR000195">
    <property type="entry name" value="Rab-GAP-TBC_dom"/>
</dbReference>
<dbReference type="OrthoDB" id="294251at2759"/>
<dbReference type="EMBL" id="LRBS01000067">
    <property type="protein sequence ID" value="OII76216.1"/>
    <property type="molecule type" value="Genomic_DNA"/>
</dbReference>
<dbReference type="PANTHER" id="PTHR47219:SF20">
    <property type="entry name" value="TBC1 DOMAIN FAMILY MEMBER 2B"/>
    <property type="match status" value="1"/>
</dbReference>
<sequence>MIISIFKQCRICDEFTKAYCNEDNEFDSFNIYMGKLNVETEVDIIKCQYTDFPDMPNNSDKYLKYPIFLIDIFPLDFTSKQFIAEQTLLQLGYFGGVGWTLSKTRARKLGCNSIFKYIKNLKYSMNNLRIGLEISHRQLSNWLNYKYIDRFQLKKLCRLGIPNSLRGEVWSYLLGSDELLSKNSTIYTSKLKENISKEFEEQINVDLCRTFPNCALFNESYERNGIDSLRRVLYAFAAYDKDIGYCQGINFIAAIFLLHMKEELAFWSLVKFIGANNSKQIKVNLESPRSYYTRGMVGVRRDIIVLKQLCDMYLPDISTKFEYLGIDIQWFAIEWFLCFFITSFPILTLMRILDVIISHGSSSLFHISLALLYLNKTKIIQCNDMDTCMSILKATTKYSDNPSLVIKTAFRYKIHKYFLHELQLIIQNQLNSEQKRLSHSFN</sequence>
<dbReference type="Pfam" id="PF00566">
    <property type="entry name" value="RabGAP-TBC"/>
    <property type="match status" value="1"/>
</dbReference>
<keyword evidence="3" id="KW-1185">Reference proteome</keyword>
<feature type="domain" description="Rab-GAP TBC" evidence="1">
    <location>
        <begin position="160"/>
        <end position="360"/>
    </location>
</feature>
<accession>A0A1J4MPV1</accession>
<name>A0A1J4MPV1_9CRYT</name>
<dbReference type="RefSeq" id="XP_067068062.1">
    <property type="nucleotide sequence ID" value="XM_067210855.1"/>
</dbReference>
<dbReference type="FunFam" id="1.10.8.270:FF:000016">
    <property type="entry name" value="TBC1 domain family member 2A"/>
    <property type="match status" value="1"/>
</dbReference>
<comment type="caution">
    <text evidence="2">The sequence shown here is derived from an EMBL/GenBank/DDBJ whole genome shotgun (WGS) entry which is preliminary data.</text>
</comment>
<dbReference type="PANTHER" id="PTHR47219">
    <property type="entry name" value="RAB GTPASE-ACTIVATING PROTEIN 1-LIKE"/>
    <property type="match status" value="1"/>
</dbReference>
<dbReference type="PROSITE" id="PS50086">
    <property type="entry name" value="TBC_RABGAP"/>
    <property type="match status" value="1"/>
</dbReference>
<dbReference type="GO" id="GO:0031267">
    <property type="term" value="F:small GTPase binding"/>
    <property type="evidence" value="ECO:0007669"/>
    <property type="project" value="TreeGrafter"/>
</dbReference>
<dbReference type="Proteomes" id="UP000186804">
    <property type="component" value="Unassembled WGS sequence"/>
</dbReference>
<dbReference type="SUPFAM" id="SSF47923">
    <property type="entry name" value="Ypt/Rab-GAP domain of gyp1p"/>
    <property type="match status" value="2"/>
</dbReference>
<dbReference type="AlphaFoldDB" id="A0A1J4MPV1"/>
<organism evidence="2 3">
    <name type="scientific">Cryptosporidium andersoni</name>
    <dbReference type="NCBI Taxonomy" id="117008"/>
    <lineage>
        <taxon>Eukaryota</taxon>
        <taxon>Sar</taxon>
        <taxon>Alveolata</taxon>
        <taxon>Apicomplexa</taxon>
        <taxon>Conoidasida</taxon>
        <taxon>Coccidia</taxon>
        <taxon>Eucoccidiorida</taxon>
        <taxon>Eimeriorina</taxon>
        <taxon>Cryptosporidiidae</taxon>
        <taxon>Cryptosporidium</taxon>
    </lineage>
</organism>
<dbReference type="Gene3D" id="1.10.10.750">
    <property type="entry name" value="Ypt/Rab-GAP domain of gyp1p, domain 1"/>
    <property type="match status" value="1"/>
</dbReference>
<dbReference type="GO" id="GO:0005096">
    <property type="term" value="F:GTPase activator activity"/>
    <property type="evidence" value="ECO:0007669"/>
    <property type="project" value="TreeGrafter"/>
</dbReference>
<dbReference type="InterPro" id="IPR050302">
    <property type="entry name" value="Rab_GAP_TBC_domain"/>
</dbReference>